<dbReference type="InterPro" id="IPR006312">
    <property type="entry name" value="TatA/E"/>
</dbReference>
<dbReference type="GO" id="GO:0043953">
    <property type="term" value="P:protein transport by the Tat complex"/>
    <property type="evidence" value="ECO:0007669"/>
    <property type="project" value="UniProtKB-UniRule"/>
</dbReference>
<comment type="subcellular location">
    <subcellularLocation>
        <location evidence="1 9">Cell membrane</location>
        <topology evidence="1 9">Single-pass membrane protein</topology>
    </subcellularLocation>
</comment>
<feature type="transmembrane region" description="Helical" evidence="9">
    <location>
        <begin position="6"/>
        <end position="27"/>
    </location>
</feature>
<dbReference type="Gene3D" id="1.20.5.3310">
    <property type="match status" value="1"/>
</dbReference>
<evidence type="ECO:0000256" key="9">
    <source>
        <dbReference type="HAMAP-Rule" id="MF_00236"/>
    </source>
</evidence>
<evidence type="ECO:0000256" key="5">
    <source>
        <dbReference type="ARBA" id="ARBA00022927"/>
    </source>
</evidence>
<keyword evidence="5 9" id="KW-0653">Protein transport</keyword>
<evidence type="ECO:0000256" key="10">
    <source>
        <dbReference type="SAM" id="MobiDB-lite"/>
    </source>
</evidence>
<evidence type="ECO:0000313" key="11">
    <source>
        <dbReference type="EMBL" id="AKJ64989.1"/>
    </source>
</evidence>
<accession>A0A0G3ELH5</accession>
<dbReference type="Pfam" id="PF02416">
    <property type="entry name" value="TatA_B_E"/>
    <property type="match status" value="1"/>
</dbReference>
<evidence type="ECO:0000256" key="7">
    <source>
        <dbReference type="ARBA" id="ARBA00023010"/>
    </source>
</evidence>
<keyword evidence="12" id="KW-1185">Reference proteome</keyword>
<name>A0A0G3ELH5_9BACT</name>
<keyword evidence="7 9" id="KW-0811">Translocation</keyword>
<evidence type="ECO:0000256" key="1">
    <source>
        <dbReference type="ARBA" id="ARBA00004162"/>
    </source>
</evidence>
<dbReference type="PANTHER" id="PTHR42982:SF1">
    <property type="entry name" value="SEC-INDEPENDENT PROTEIN TRANSLOCASE PROTEIN TATA"/>
    <property type="match status" value="1"/>
</dbReference>
<keyword evidence="6 9" id="KW-1133">Transmembrane helix</keyword>
<dbReference type="EMBL" id="CP010904">
    <property type="protein sequence ID" value="AKJ64989.1"/>
    <property type="molecule type" value="Genomic_DNA"/>
</dbReference>
<dbReference type="InterPro" id="IPR003369">
    <property type="entry name" value="TatA/B/E"/>
</dbReference>
<reference evidence="11 12" key="2">
    <citation type="journal article" date="2016" name="ISME J.">
        <title>Characterization of the first cultured representative of Verrucomicrobia subdivision 5 indicates the proposal of a novel phylum.</title>
        <authorList>
            <person name="Spring S."/>
            <person name="Bunk B."/>
            <person name="Sproer C."/>
            <person name="Schumann P."/>
            <person name="Rohde M."/>
            <person name="Tindall B.J."/>
            <person name="Klenk H.P."/>
        </authorList>
    </citation>
    <scope>NUCLEOTIDE SEQUENCE [LARGE SCALE GENOMIC DNA]</scope>
    <source>
        <strain evidence="11 12">L21-Fru-AB</strain>
    </source>
</reference>
<evidence type="ECO:0000256" key="2">
    <source>
        <dbReference type="ARBA" id="ARBA00022448"/>
    </source>
</evidence>
<evidence type="ECO:0000256" key="6">
    <source>
        <dbReference type="ARBA" id="ARBA00022989"/>
    </source>
</evidence>
<evidence type="ECO:0000313" key="12">
    <source>
        <dbReference type="Proteomes" id="UP000035268"/>
    </source>
</evidence>
<dbReference type="KEGG" id="vbl:L21SP4_01751"/>
<keyword evidence="8 9" id="KW-0472">Membrane</keyword>
<feature type="region of interest" description="Disordered" evidence="10">
    <location>
        <begin position="43"/>
        <end position="99"/>
    </location>
</feature>
<dbReference type="STRING" id="1307763.L21SP4_01751"/>
<dbReference type="AlphaFoldDB" id="A0A0G3ELH5"/>
<comment type="function">
    <text evidence="9">Part of the twin-arginine translocation (Tat) system that transports large folded proteins containing a characteristic twin-arginine motif in their signal peptide across membranes. TatA could form the protein-conducting channel of the Tat system.</text>
</comment>
<organism evidence="11 12">
    <name type="scientific">Kiritimatiella glycovorans</name>
    <dbReference type="NCBI Taxonomy" id="1307763"/>
    <lineage>
        <taxon>Bacteria</taxon>
        <taxon>Pseudomonadati</taxon>
        <taxon>Kiritimatiellota</taxon>
        <taxon>Kiritimatiellia</taxon>
        <taxon>Kiritimatiellales</taxon>
        <taxon>Kiritimatiellaceae</taxon>
        <taxon>Kiritimatiella</taxon>
    </lineage>
</organism>
<reference evidence="12" key="1">
    <citation type="submission" date="2015-02" db="EMBL/GenBank/DDBJ databases">
        <title>Description and complete genome sequence of the first cultured representative of the subdivision 5 of the Verrucomicrobia phylum.</title>
        <authorList>
            <person name="Spring S."/>
            <person name="Bunk B."/>
            <person name="Sproer C."/>
            <person name="Klenk H.-P."/>
        </authorList>
    </citation>
    <scope>NUCLEOTIDE SEQUENCE [LARGE SCALE GENOMIC DNA]</scope>
    <source>
        <strain evidence="12">L21-Fru-AB</strain>
    </source>
</reference>
<dbReference type="NCBIfam" id="TIGR01411">
    <property type="entry name" value="tatAE"/>
    <property type="match status" value="1"/>
</dbReference>
<evidence type="ECO:0000256" key="4">
    <source>
        <dbReference type="ARBA" id="ARBA00022692"/>
    </source>
</evidence>
<dbReference type="HAMAP" id="MF_00236">
    <property type="entry name" value="TatA_E"/>
    <property type="match status" value="1"/>
</dbReference>
<evidence type="ECO:0000256" key="3">
    <source>
        <dbReference type="ARBA" id="ARBA00022475"/>
    </source>
</evidence>
<feature type="compositionally biased region" description="Basic and acidic residues" evidence="10">
    <location>
        <begin position="44"/>
        <end position="82"/>
    </location>
</feature>
<keyword evidence="3 9" id="KW-1003">Cell membrane</keyword>
<comment type="subunit">
    <text evidence="9">Forms a complex with TatC.</text>
</comment>
<dbReference type="RefSeq" id="WP_052882261.1">
    <property type="nucleotide sequence ID" value="NZ_CP010904.1"/>
</dbReference>
<sequence>MNTVGFMGGLPGGPEILIILFVILLLFGGKKLPELARSLGKSLGEFKRGQKEGNESLSSLEDKTQDELEEGESKGAGNDEKTAPQNAGSGTEDRTKVSS</sequence>
<keyword evidence="2 9" id="KW-0813">Transport</keyword>
<dbReference type="GO" id="GO:0008320">
    <property type="term" value="F:protein transmembrane transporter activity"/>
    <property type="evidence" value="ECO:0007669"/>
    <property type="project" value="UniProtKB-UniRule"/>
</dbReference>
<keyword evidence="4 9" id="KW-0812">Transmembrane</keyword>
<dbReference type="Proteomes" id="UP000035268">
    <property type="component" value="Chromosome"/>
</dbReference>
<dbReference type="PANTHER" id="PTHR42982">
    <property type="entry name" value="SEC-INDEPENDENT PROTEIN TRANSLOCASE PROTEIN TATA"/>
    <property type="match status" value="1"/>
</dbReference>
<dbReference type="GO" id="GO:0033281">
    <property type="term" value="C:TAT protein transport complex"/>
    <property type="evidence" value="ECO:0007669"/>
    <property type="project" value="UniProtKB-UniRule"/>
</dbReference>
<protein>
    <recommendedName>
        <fullName evidence="9">Sec-independent protein translocase protein TatA</fullName>
    </recommendedName>
</protein>
<proteinExistence type="inferred from homology"/>
<comment type="similarity">
    <text evidence="9">Belongs to the TatA/E family.</text>
</comment>
<gene>
    <name evidence="9" type="primary">tatA</name>
    <name evidence="11" type="ORF">L21SP4_01751</name>
</gene>
<evidence type="ECO:0000256" key="8">
    <source>
        <dbReference type="ARBA" id="ARBA00023136"/>
    </source>
</evidence>